<dbReference type="eggNOG" id="COG3751">
    <property type="taxonomic scope" value="Bacteria"/>
</dbReference>
<dbReference type="EMBL" id="AAOF01000004">
    <property type="protein sequence ID" value="EAR22064.1"/>
    <property type="molecule type" value="Genomic_DNA"/>
</dbReference>
<dbReference type="RefSeq" id="WP_004999987.1">
    <property type="nucleotide sequence ID" value="NZ_CH672427.1"/>
</dbReference>
<evidence type="ECO:0000313" key="2">
    <source>
        <dbReference type="Proteomes" id="UP000003374"/>
    </source>
</evidence>
<evidence type="ECO:0000313" key="1">
    <source>
        <dbReference type="EMBL" id="EAR22064.1"/>
    </source>
</evidence>
<comment type="caution">
    <text evidence="1">The sequence shown here is derived from an EMBL/GenBank/DDBJ whole genome shotgun (WGS) entry which is preliminary data.</text>
</comment>
<sequence>MTYLDYERLAALDEQAFRTRAPFPWCNPQGLLTEAGYRRLLESLPDASLFTSLFGIRRSHGQKSHDRLALEYRTDLAVAEPWHAFVEELRGTEYNRFLRRLFGRGGIQLNFHWHYTPRGCSVSPHCDAMRKLGSHIFYFNTADDWDSAWGGETLILDDGGRFKRSSAPDFADFDQALAGESLGNRSLLFQRQGNSWHGVREIRAPEGYYRKVFIVVINDRLRASLRRIGARLKGEAIRDY</sequence>
<dbReference type="HOGENOM" id="CLU_1163997_0_0_6"/>
<protein>
    <recommendedName>
        <fullName evidence="3">Prolyl 4-hydroxylase alpha subunit Fe(2+) 2OG dioxygenase domain-containing protein</fullName>
    </recommendedName>
</protein>
<organism evidence="1 2">
    <name type="scientific">Nitrococcus mobilis Nb-231</name>
    <dbReference type="NCBI Taxonomy" id="314278"/>
    <lineage>
        <taxon>Bacteria</taxon>
        <taxon>Pseudomonadati</taxon>
        <taxon>Pseudomonadota</taxon>
        <taxon>Gammaproteobacteria</taxon>
        <taxon>Chromatiales</taxon>
        <taxon>Ectothiorhodospiraceae</taxon>
        <taxon>Nitrococcus</taxon>
    </lineage>
</organism>
<reference evidence="1 2" key="1">
    <citation type="submission" date="2006-02" db="EMBL/GenBank/DDBJ databases">
        <authorList>
            <person name="Waterbury J."/>
            <person name="Ferriera S."/>
            <person name="Johnson J."/>
            <person name="Kravitz S."/>
            <person name="Halpern A."/>
            <person name="Remington K."/>
            <person name="Beeson K."/>
            <person name="Tran B."/>
            <person name="Rogers Y.-H."/>
            <person name="Friedman R."/>
            <person name="Venter J.C."/>
        </authorList>
    </citation>
    <scope>NUCLEOTIDE SEQUENCE [LARGE SCALE GENOMIC DNA]</scope>
    <source>
        <strain evidence="1 2">Nb-231</strain>
    </source>
</reference>
<dbReference type="OrthoDB" id="484647at2"/>
<gene>
    <name evidence="1" type="ORF">NB231_04125</name>
</gene>
<dbReference type="AlphaFoldDB" id="A4BPQ9"/>
<proteinExistence type="predicted"/>
<evidence type="ECO:0008006" key="3">
    <source>
        <dbReference type="Google" id="ProtNLM"/>
    </source>
</evidence>
<accession>A4BPQ9</accession>
<dbReference type="STRING" id="314278.NB231_04125"/>
<dbReference type="Proteomes" id="UP000003374">
    <property type="component" value="Unassembled WGS sequence"/>
</dbReference>
<name>A4BPQ9_9GAMM</name>
<keyword evidence="2" id="KW-1185">Reference proteome</keyword>
<dbReference type="Gene3D" id="2.60.120.620">
    <property type="entry name" value="q2cbj1_9rhob like domain"/>
    <property type="match status" value="1"/>
</dbReference>